<proteinExistence type="predicted"/>
<accession>W4S7U6</accession>
<dbReference type="Proteomes" id="UP000019143">
    <property type="component" value="Unassembled WGS sequence"/>
</dbReference>
<name>W4S7U6_9XANT</name>
<protein>
    <submittedName>
        <fullName evidence="1">Uncharacterized protein</fullName>
    </submittedName>
</protein>
<dbReference type="EMBL" id="BAVB01000373">
    <property type="protein sequence ID" value="GAE52695.1"/>
    <property type="molecule type" value="Genomic_DNA"/>
</dbReference>
<dbReference type="AlphaFoldDB" id="W4S7U6"/>
<evidence type="ECO:0000313" key="1">
    <source>
        <dbReference type="EMBL" id="GAE52695.1"/>
    </source>
</evidence>
<gene>
    <name evidence="1" type="ORF">XPU_4227</name>
</gene>
<evidence type="ECO:0000313" key="2">
    <source>
        <dbReference type="Proteomes" id="UP000019143"/>
    </source>
</evidence>
<comment type="caution">
    <text evidence="1">The sequence shown here is derived from an EMBL/GenBank/DDBJ whole genome shotgun (WGS) entry which is preliminary data.</text>
</comment>
<reference evidence="1 2" key="1">
    <citation type="submission" date="2014-01" db="EMBL/GenBank/DDBJ databases">
        <title>Genome sequence and analysis of Xanthomonas arboricola pv. pruni.</title>
        <authorList>
            <person name="Fujikawa T."/>
            <person name="Nakazono-Nagaoka E."/>
        </authorList>
    </citation>
    <scope>NUCLEOTIDE SEQUENCE [LARGE SCALE GENOMIC DNA]</scope>
    <source>
        <strain evidence="2">MAFF 311562</strain>
    </source>
</reference>
<organism evidence="1 2">
    <name type="scientific">Xanthomonas arboricola pv. pruni str. MAFF 311562</name>
    <dbReference type="NCBI Taxonomy" id="1414836"/>
    <lineage>
        <taxon>Bacteria</taxon>
        <taxon>Pseudomonadati</taxon>
        <taxon>Pseudomonadota</taxon>
        <taxon>Gammaproteobacteria</taxon>
        <taxon>Lysobacterales</taxon>
        <taxon>Lysobacteraceae</taxon>
        <taxon>Xanthomonas</taxon>
    </lineage>
</organism>
<sequence length="144" mass="15768">MSMDDHEKRYAVTVYVAAAGTPLMAGGTSFGGHMYYSIDDGTTVKSYGFSPIKHGEASGPGKVSFNDVDTYQKPYYSRTMEIDKAQYEKLEPSARPLLSTGSIWNITVLKTVVSTSHGMRSITLDCTGRQKMELIKALRGISDP</sequence>